<evidence type="ECO:0000313" key="1">
    <source>
        <dbReference type="EnsemblPlants" id="cds.evm.model.10.1335"/>
    </source>
</evidence>
<reference evidence="1" key="1">
    <citation type="submission" date="2021-03" db="UniProtKB">
        <authorList>
            <consortium name="EnsemblPlants"/>
        </authorList>
    </citation>
    <scope>IDENTIFICATION</scope>
</reference>
<dbReference type="Gramene" id="evm.model.10.1335">
    <property type="protein sequence ID" value="cds.evm.model.10.1335"/>
    <property type="gene ID" value="evm.TU.10.1335"/>
</dbReference>
<sequence>MASSVTFVAAVHKMLQIPFSIDRFITKKSVEPTKLPSKTSGRVPRIGMVGYTLVCETGAVTTVKIPSMEVKVQGPR</sequence>
<accession>A0A803QJD7</accession>
<name>A0A803QJD7_CANSA</name>
<protein>
    <submittedName>
        <fullName evidence="1">Uncharacterized protein</fullName>
    </submittedName>
</protein>
<dbReference type="Proteomes" id="UP000596661">
    <property type="component" value="Unassembled WGS sequence"/>
</dbReference>
<dbReference type="EMBL" id="UZAU01000821">
    <property type="status" value="NOT_ANNOTATED_CDS"/>
    <property type="molecule type" value="Genomic_DNA"/>
</dbReference>
<dbReference type="AlphaFoldDB" id="A0A803QJD7"/>
<organism evidence="1 2">
    <name type="scientific">Cannabis sativa</name>
    <name type="common">Hemp</name>
    <name type="synonym">Marijuana</name>
    <dbReference type="NCBI Taxonomy" id="3483"/>
    <lineage>
        <taxon>Eukaryota</taxon>
        <taxon>Viridiplantae</taxon>
        <taxon>Streptophyta</taxon>
        <taxon>Embryophyta</taxon>
        <taxon>Tracheophyta</taxon>
        <taxon>Spermatophyta</taxon>
        <taxon>Magnoliopsida</taxon>
        <taxon>eudicotyledons</taxon>
        <taxon>Gunneridae</taxon>
        <taxon>Pentapetalae</taxon>
        <taxon>rosids</taxon>
        <taxon>fabids</taxon>
        <taxon>Rosales</taxon>
        <taxon>Cannabaceae</taxon>
        <taxon>Cannabis</taxon>
    </lineage>
</organism>
<proteinExistence type="predicted"/>
<evidence type="ECO:0000313" key="2">
    <source>
        <dbReference type="Proteomes" id="UP000596661"/>
    </source>
</evidence>
<dbReference type="EnsemblPlants" id="evm.model.10.1335">
    <property type="protein sequence ID" value="cds.evm.model.10.1335"/>
    <property type="gene ID" value="evm.TU.10.1335"/>
</dbReference>
<keyword evidence="2" id="KW-1185">Reference proteome</keyword>